<protein>
    <submittedName>
        <fullName evidence="1">Uncharacterized protein</fullName>
    </submittedName>
</protein>
<organism evidence="1">
    <name type="scientific">Ensete ventricosum</name>
    <name type="common">Abyssinian banana</name>
    <name type="synonym">Musa ensete</name>
    <dbReference type="NCBI Taxonomy" id="4639"/>
    <lineage>
        <taxon>Eukaryota</taxon>
        <taxon>Viridiplantae</taxon>
        <taxon>Streptophyta</taxon>
        <taxon>Embryophyta</taxon>
        <taxon>Tracheophyta</taxon>
        <taxon>Spermatophyta</taxon>
        <taxon>Magnoliopsida</taxon>
        <taxon>Liliopsida</taxon>
        <taxon>Zingiberales</taxon>
        <taxon>Musaceae</taxon>
        <taxon>Ensete</taxon>
    </lineage>
</organism>
<sequence>MVPGIERYAQSIPLGIISATFFSSLFFFLSPLVDTARKRPTMVEIDRYRSISRGNERKQPLPGNTTR</sequence>
<name>A0A444FG20_ENSVE</name>
<dbReference type="AlphaFoldDB" id="A0A444FG20"/>
<dbReference type="Proteomes" id="UP000290560">
    <property type="component" value="Unassembled WGS sequence"/>
</dbReference>
<gene>
    <name evidence="1" type="ORF">BHM03_00047408</name>
</gene>
<proteinExistence type="predicted"/>
<accession>A0A444FG20</accession>
<reference evidence="1" key="1">
    <citation type="journal article" date="2018" name="Data Brief">
        <title>Genome sequence data from 17 accessions of Ensete ventricosum, a staple food crop for millions in Ethiopia.</title>
        <authorList>
            <person name="Yemataw Z."/>
            <person name="Muzemil S."/>
            <person name="Ambachew D."/>
            <person name="Tripathi L."/>
            <person name="Tesfaye K."/>
            <person name="Chala A."/>
            <person name="Farbos A."/>
            <person name="O'Neill P."/>
            <person name="Moore K."/>
            <person name="Grant M."/>
            <person name="Studholme D.J."/>
        </authorList>
    </citation>
    <scope>NUCLEOTIDE SEQUENCE [LARGE SCALE GENOMIC DNA]</scope>
    <source>
        <tissue evidence="1">Leaf</tissue>
    </source>
</reference>
<evidence type="ECO:0000313" key="1">
    <source>
        <dbReference type="EMBL" id="RZR74999.1"/>
    </source>
</evidence>
<dbReference type="EMBL" id="KV876491">
    <property type="protein sequence ID" value="RZR74999.1"/>
    <property type="molecule type" value="Genomic_DNA"/>
</dbReference>